<keyword evidence="3 8" id="KW-0812">Transmembrane</keyword>
<dbReference type="InterPro" id="IPR003439">
    <property type="entry name" value="ABC_transporter-like_ATP-bd"/>
</dbReference>
<evidence type="ECO:0000256" key="5">
    <source>
        <dbReference type="ARBA" id="ARBA00022840"/>
    </source>
</evidence>
<dbReference type="GO" id="GO:0015421">
    <property type="term" value="F:ABC-type oligopeptide transporter activity"/>
    <property type="evidence" value="ECO:0007669"/>
    <property type="project" value="TreeGrafter"/>
</dbReference>
<evidence type="ECO:0000256" key="6">
    <source>
        <dbReference type="ARBA" id="ARBA00022989"/>
    </source>
</evidence>
<dbReference type="EMBL" id="BLTE01000013">
    <property type="protein sequence ID" value="GFK94900.1"/>
    <property type="molecule type" value="Genomic_DNA"/>
</dbReference>
<keyword evidence="2" id="KW-0813">Transport</keyword>
<dbReference type="RefSeq" id="WP_173085443.1">
    <property type="nucleotide sequence ID" value="NZ_BLTE01000013.1"/>
</dbReference>
<dbReference type="PANTHER" id="PTHR43394:SF1">
    <property type="entry name" value="ATP-BINDING CASSETTE SUB-FAMILY B MEMBER 10, MITOCHONDRIAL"/>
    <property type="match status" value="1"/>
</dbReference>
<feature type="domain" description="ABC transmembrane type-1" evidence="10">
    <location>
        <begin position="19"/>
        <end position="316"/>
    </location>
</feature>
<dbReference type="CDD" id="cd18564">
    <property type="entry name" value="ABC_6TM_exporter_like"/>
    <property type="match status" value="1"/>
</dbReference>
<dbReference type="AlphaFoldDB" id="A0A6V8LVC6"/>
<name>A0A6V8LVC6_9BACT</name>
<evidence type="ECO:0000259" key="9">
    <source>
        <dbReference type="PROSITE" id="PS50893"/>
    </source>
</evidence>
<dbReference type="Pfam" id="PF00005">
    <property type="entry name" value="ABC_tran"/>
    <property type="match status" value="1"/>
</dbReference>
<dbReference type="SUPFAM" id="SSF90123">
    <property type="entry name" value="ABC transporter transmembrane region"/>
    <property type="match status" value="1"/>
</dbReference>
<dbReference type="GO" id="GO:0005524">
    <property type="term" value="F:ATP binding"/>
    <property type="evidence" value="ECO:0007669"/>
    <property type="project" value="UniProtKB-KW"/>
</dbReference>
<protein>
    <submittedName>
        <fullName evidence="11">Putative ABC transporter ATP-binding protein</fullName>
    </submittedName>
</protein>
<evidence type="ECO:0000256" key="8">
    <source>
        <dbReference type="SAM" id="Phobius"/>
    </source>
</evidence>
<dbReference type="PROSITE" id="PS00211">
    <property type="entry name" value="ABC_TRANSPORTER_1"/>
    <property type="match status" value="1"/>
</dbReference>
<dbReference type="PROSITE" id="PS50929">
    <property type="entry name" value="ABC_TM1F"/>
    <property type="match status" value="1"/>
</dbReference>
<dbReference type="FunFam" id="3.40.50.300:FF:000287">
    <property type="entry name" value="Multidrug ABC transporter ATP-binding protein"/>
    <property type="match status" value="1"/>
</dbReference>
<evidence type="ECO:0000256" key="2">
    <source>
        <dbReference type="ARBA" id="ARBA00022448"/>
    </source>
</evidence>
<evidence type="ECO:0000313" key="11">
    <source>
        <dbReference type="EMBL" id="GFK94900.1"/>
    </source>
</evidence>
<feature type="transmembrane region" description="Helical" evidence="8">
    <location>
        <begin position="70"/>
        <end position="90"/>
    </location>
</feature>
<dbReference type="InterPro" id="IPR011527">
    <property type="entry name" value="ABC1_TM_dom"/>
</dbReference>
<organism evidence="11 12">
    <name type="scientific">Fundidesulfovibrio magnetotacticus</name>
    <dbReference type="NCBI Taxonomy" id="2730080"/>
    <lineage>
        <taxon>Bacteria</taxon>
        <taxon>Pseudomonadati</taxon>
        <taxon>Thermodesulfobacteriota</taxon>
        <taxon>Desulfovibrionia</taxon>
        <taxon>Desulfovibrionales</taxon>
        <taxon>Desulfovibrionaceae</taxon>
        <taxon>Fundidesulfovibrio</taxon>
    </lineage>
</organism>
<comment type="subcellular location">
    <subcellularLocation>
        <location evidence="1">Cell membrane</location>
        <topology evidence="1">Multi-pass membrane protein</topology>
    </subcellularLocation>
</comment>
<dbReference type="InterPro" id="IPR003593">
    <property type="entry name" value="AAA+_ATPase"/>
</dbReference>
<evidence type="ECO:0000256" key="7">
    <source>
        <dbReference type="ARBA" id="ARBA00023136"/>
    </source>
</evidence>
<evidence type="ECO:0000259" key="10">
    <source>
        <dbReference type="PROSITE" id="PS50929"/>
    </source>
</evidence>
<keyword evidence="7 8" id="KW-0472">Membrane</keyword>
<keyword evidence="4" id="KW-0547">Nucleotide-binding</keyword>
<evidence type="ECO:0000256" key="4">
    <source>
        <dbReference type="ARBA" id="ARBA00022741"/>
    </source>
</evidence>
<dbReference type="InterPro" id="IPR039421">
    <property type="entry name" value="Type_1_exporter"/>
</dbReference>
<keyword evidence="5 11" id="KW-0067">ATP-binding</keyword>
<dbReference type="Proteomes" id="UP000494245">
    <property type="component" value="Unassembled WGS sequence"/>
</dbReference>
<dbReference type="GO" id="GO:0016887">
    <property type="term" value="F:ATP hydrolysis activity"/>
    <property type="evidence" value="ECO:0007669"/>
    <property type="project" value="InterPro"/>
</dbReference>
<dbReference type="Pfam" id="PF00664">
    <property type="entry name" value="ABC_membrane"/>
    <property type="match status" value="1"/>
</dbReference>
<dbReference type="SUPFAM" id="SSF52540">
    <property type="entry name" value="P-loop containing nucleoside triphosphate hydrolases"/>
    <property type="match status" value="1"/>
</dbReference>
<dbReference type="Gene3D" id="3.40.50.300">
    <property type="entry name" value="P-loop containing nucleotide triphosphate hydrolases"/>
    <property type="match status" value="1"/>
</dbReference>
<dbReference type="InterPro" id="IPR036640">
    <property type="entry name" value="ABC1_TM_sf"/>
</dbReference>
<accession>A0A6V8LVC6</accession>
<feature type="domain" description="ABC transporter" evidence="9">
    <location>
        <begin position="350"/>
        <end position="584"/>
    </location>
</feature>
<feature type="transmembrane region" description="Helical" evidence="8">
    <location>
        <begin position="173"/>
        <end position="191"/>
    </location>
</feature>
<proteinExistence type="predicted"/>
<dbReference type="InterPro" id="IPR017871">
    <property type="entry name" value="ABC_transporter-like_CS"/>
</dbReference>
<dbReference type="PANTHER" id="PTHR43394">
    <property type="entry name" value="ATP-DEPENDENT PERMEASE MDL1, MITOCHONDRIAL"/>
    <property type="match status" value="1"/>
</dbReference>
<feature type="transmembrane region" description="Helical" evidence="8">
    <location>
        <begin position="256"/>
        <end position="277"/>
    </location>
</feature>
<dbReference type="InterPro" id="IPR027417">
    <property type="entry name" value="P-loop_NTPase"/>
</dbReference>
<keyword evidence="6 8" id="KW-1133">Transmembrane helix</keyword>
<feature type="transmembrane region" description="Helical" evidence="8">
    <location>
        <begin position="144"/>
        <end position="167"/>
    </location>
</feature>
<sequence length="607" mass="66969">MAVFLKLLGYLRPYSLLFAFCLGLVGVQSALELLKPWPLKLCVDQIIARQPLEFWGWTVPADVLSTGTELAVVAIALVAVHFLSGFVQLANNYLTIRMGQDMVQDFRCELFDHLQRQSLLFHQTRPTGDLLYRLMGDTYSVQTLLMNGVFTTLTSIVLLMGMFFVLLGIDWELTLYAMAVVPLLILAIASVTKKIGNLTYETHMKESKVYSTVENIFNSISLVQAFAREDEERRRFVAESQHSFDRKLTLYSLQTAYGWLVGAITAAGTAYVLYVGARHVLEGDLSTGDLLIFLGYLASLYTPLNNIANTMGAIRGSLAQARRVLDVLAEDKAVPEAPDAKPLEITKGAVEFSGVTFGYDPERPVLSGVSFKARGGATVAVVGQTGAGKTSLISLLLRFYDPQKGAITIDGQDLRNVTLKSVRQQVAIVLQDTHLFPMSVHDNIAYGKRTATREEVVAAATLANAHEFIEAMPQGYDSLLDERGSNLSGGQRQRLSIARALLKDAPLLILDEPTSALDAGTEAQIMEGLDRLMENRTTFVIAHRMSMMRRADLILVIKDKTVSEMGTFQELLDKGGEFARLHALQFAPLKERRPRDAQGQEIVAEAP</sequence>
<gene>
    <name evidence="11" type="ORF">NNJEOMEG_02748</name>
</gene>
<evidence type="ECO:0000313" key="12">
    <source>
        <dbReference type="Proteomes" id="UP000494245"/>
    </source>
</evidence>
<reference evidence="11 12" key="1">
    <citation type="submission" date="2020-04" db="EMBL/GenBank/DDBJ databases">
        <authorList>
            <consortium name="Desulfovibrio sp. FSS-1 genome sequencing consortium"/>
            <person name="Shimoshige H."/>
            <person name="Kobayashi H."/>
            <person name="Maekawa T."/>
        </authorList>
    </citation>
    <scope>NUCLEOTIDE SEQUENCE [LARGE SCALE GENOMIC DNA]</scope>
    <source>
        <strain evidence="11 12">SIID29052-01</strain>
    </source>
</reference>
<dbReference type="SMART" id="SM00382">
    <property type="entry name" value="AAA"/>
    <property type="match status" value="1"/>
</dbReference>
<reference evidence="11 12" key="2">
    <citation type="submission" date="2020-05" db="EMBL/GenBank/DDBJ databases">
        <title>Draft genome sequence of Desulfovibrio sp. strainFSS-1.</title>
        <authorList>
            <person name="Shimoshige H."/>
            <person name="Kobayashi H."/>
            <person name="Maekawa T."/>
        </authorList>
    </citation>
    <scope>NUCLEOTIDE SEQUENCE [LARGE SCALE GENOMIC DNA]</scope>
    <source>
        <strain evidence="11 12">SIID29052-01</strain>
    </source>
</reference>
<evidence type="ECO:0000256" key="1">
    <source>
        <dbReference type="ARBA" id="ARBA00004651"/>
    </source>
</evidence>
<keyword evidence="12" id="KW-1185">Reference proteome</keyword>
<evidence type="ECO:0000256" key="3">
    <source>
        <dbReference type="ARBA" id="ARBA00022692"/>
    </source>
</evidence>
<feature type="transmembrane region" description="Helical" evidence="8">
    <location>
        <begin position="289"/>
        <end position="308"/>
    </location>
</feature>
<dbReference type="GO" id="GO:0005886">
    <property type="term" value="C:plasma membrane"/>
    <property type="evidence" value="ECO:0007669"/>
    <property type="project" value="UniProtKB-SubCell"/>
</dbReference>
<dbReference type="Gene3D" id="1.20.1560.10">
    <property type="entry name" value="ABC transporter type 1, transmembrane domain"/>
    <property type="match status" value="1"/>
</dbReference>
<dbReference type="PROSITE" id="PS50893">
    <property type="entry name" value="ABC_TRANSPORTER_2"/>
    <property type="match status" value="1"/>
</dbReference>
<comment type="caution">
    <text evidence="11">The sequence shown here is derived from an EMBL/GenBank/DDBJ whole genome shotgun (WGS) entry which is preliminary data.</text>
</comment>